<reference evidence="1" key="1">
    <citation type="submission" date="2014-09" db="EMBL/GenBank/DDBJ databases">
        <authorList>
            <person name="Magalhaes I.L.F."/>
            <person name="Oliveira U."/>
            <person name="Santos F.R."/>
            <person name="Vidigal T.H.D.A."/>
            <person name="Brescovit A.D."/>
            <person name="Santos A.J."/>
        </authorList>
    </citation>
    <scope>NUCLEOTIDE SEQUENCE</scope>
    <source>
        <tissue evidence="1">Shoot tissue taken approximately 20 cm above the soil surface</tissue>
    </source>
</reference>
<organism evidence="1">
    <name type="scientific">Arundo donax</name>
    <name type="common">Giant reed</name>
    <name type="synonym">Donax arundinaceus</name>
    <dbReference type="NCBI Taxonomy" id="35708"/>
    <lineage>
        <taxon>Eukaryota</taxon>
        <taxon>Viridiplantae</taxon>
        <taxon>Streptophyta</taxon>
        <taxon>Embryophyta</taxon>
        <taxon>Tracheophyta</taxon>
        <taxon>Spermatophyta</taxon>
        <taxon>Magnoliopsida</taxon>
        <taxon>Liliopsida</taxon>
        <taxon>Poales</taxon>
        <taxon>Poaceae</taxon>
        <taxon>PACMAD clade</taxon>
        <taxon>Arundinoideae</taxon>
        <taxon>Arundineae</taxon>
        <taxon>Arundo</taxon>
    </lineage>
</organism>
<dbReference type="AlphaFoldDB" id="A0A0A9BA51"/>
<accession>A0A0A9BA51</accession>
<evidence type="ECO:0000313" key="1">
    <source>
        <dbReference type="EMBL" id="JAD56167.1"/>
    </source>
</evidence>
<protein>
    <submittedName>
        <fullName evidence="1">Uncharacterized protein</fullName>
    </submittedName>
</protein>
<name>A0A0A9BA51_ARUDO</name>
<reference evidence="1" key="2">
    <citation type="journal article" date="2015" name="Data Brief">
        <title>Shoot transcriptome of the giant reed, Arundo donax.</title>
        <authorList>
            <person name="Barrero R.A."/>
            <person name="Guerrero F.D."/>
            <person name="Moolhuijzen P."/>
            <person name="Goolsby J.A."/>
            <person name="Tidwell J."/>
            <person name="Bellgard S.E."/>
            <person name="Bellgard M.I."/>
        </authorList>
    </citation>
    <scope>NUCLEOTIDE SEQUENCE</scope>
    <source>
        <tissue evidence="1">Shoot tissue taken approximately 20 cm above the soil surface</tissue>
    </source>
</reference>
<sequence length="59" mass="7348">MKCLLRKRQSHSQISWCPWLLWRWRGMRRRFLMKGLIWISCGMRNCRMTKTYMMACCCN</sequence>
<proteinExistence type="predicted"/>
<dbReference type="EMBL" id="GBRH01241728">
    <property type="protein sequence ID" value="JAD56167.1"/>
    <property type="molecule type" value="Transcribed_RNA"/>
</dbReference>